<dbReference type="EnsemblMetazoa" id="ASIC006867-RA">
    <property type="protein sequence ID" value="ASIC006867-PA"/>
    <property type="gene ID" value="ASIC006867"/>
</dbReference>
<organism evidence="3">
    <name type="scientific">Anopheles sinensis</name>
    <name type="common">Mosquito</name>
    <dbReference type="NCBI Taxonomy" id="74873"/>
    <lineage>
        <taxon>Eukaryota</taxon>
        <taxon>Metazoa</taxon>
        <taxon>Ecdysozoa</taxon>
        <taxon>Arthropoda</taxon>
        <taxon>Hexapoda</taxon>
        <taxon>Insecta</taxon>
        <taxon>Pterygota</taxon>
        <taxon>Neoptera</taxon>
        <taxon>Endopterygota</taxon>
        <taxon>Diptera</taxon>
        <taxon>Nematocera</taxon>
        <taxon>Culicoidea</taxon>
        <taxon>Culicidae</taxon>
        <taxon>Anophelinae</taxon>
        <taxon>Anopheles</taxon>
    </lineage>
</organism>
<dbReference type="EMBL" id="ATLV01014757">
    <property type="status" value="NOT_ANNOTATED_CDS"/>
    <property type="molecule type" value="Genomic_DNA"/>
</dbReference>
<protein>
    <submittedName>
        <fullName evidence="3 4">ABC transporter G family member 1-like protein</fullName>
    </submittedName>
</protein>
<name>A0A084VNI1_ANOSI</name>
<feature type="transmembrane region" description="Helical" evidence="2">
    <location>
        <begin position="38"/>
        <end position="62"/>
    </location>
</feature>
<proteinExistence type="predicted"/>
<feature type="compositionally biased region" description="Polar residues" evidence="1">
    <location>
        <begin position="145"/>
        <end position="159"/>
    </location>
</feature>
<evidence type="ECO:0000256" key="2">
    <source>
        <dbReference type="SAM" id="Phobius"/>
    </source>
</evidence>
<dbReference type="VEuPathDB" id="VectorBase:ASIC006867"/>
<evidence type="ECO:0000313" key="3">
    <source>
        <dbReference type="EMBL" id="KFB39525.1"/>
    </source>
</evidence>
<gene>
    <name evidence="3" type="ORF">ZHAS_00006867</name>
</gene>
<evidence type="ECO:0000256" key="1">
    <source>
        <dbReference type="SAM" id="MobiDB-lite"/>
    </source>
</evidence>
<accession>A0A084VNI1</accession>
<reference evidence="4" key="2">
    <citation type="submission" date="2020-05" db="UniProtKB">
        <authorList>
            <consortium name="EnsemblMetazoa"/>
        </authorList>
    </citation>
    <scope>IDENTIFICATION</scope>
</reference>
<feature type="region of interest" description="Disordered" evidence="1">
    <location>
        <begin position="126"/>
        <end position="161"/>
    </location>
</feature>
<reference evidence="3 5" key="1">
    <citation type="journal article" date="2014" name="BMC Genomics">
        <title>Genome sequence of Anopheles sinensis provides insight into genetics basis of mosquito competence for malaria parasites.</title>
        <authorList>
            <person name="Zhou D."/>
            <person name="Zhang D."/>
            <person name="Ding G."/>
            <person name="Shi L."/>
            <person name="Hou Q."/>
            <person name="Ye Y."/>
            <person name="Xu Y."/>
            <person name="Zhou H."/>
            <person name="Xiong C."/>
            <person name="Li S."/>
            <person name="Yu J."/>
            <person name="Hong S."/>
            <person name="Yu X."/>
            <person name="Zou P."/>
            <person name="Chen C."/>
            <person name="Chang X."/>
            <person name="Wang W."/>
            <person name="Lv Y."/>
            <person name="Sun Y."/>
            <person name="Ma L."/>
            <person name="Shen B."/>
            <person name="Zhu C."/>
        </authorList>
    </citation>
    <scope>NUCLEOTIDE SEQUENCE [LARGE SCALE GENOMIC DNA]</scope>
</reference>
<keyword evidence="2" id="KW-0812">Transmembrane</keyword>
<dbReference type="EMBL" id="KE524984">
    <property type="protein sequence ID" value="KFB39525.1"/>
    <property type="molecule type" value="Genomic_DNA"/>
</dbReference>
<evidence type="ECO:0000313" key="5">
    <source>
        <dbReference type="Proteomes" id="UP000030765"/>
    </source>
</evidence>
<keyword evidence="5" id="KW-1185">Reference proteome</keyword>
<keyword evidence="2" id="KW-1133">Transmembrane helix</keyword>
<evidence type="ECO:0000313" key="4">
    <source>
        <dbReference type="EnsemblMetazoa" id="ASIC006867-PA"/>
    </source>
</evidence>
<sequence>MPECVCVWVRMLQKQRCTRAPVCVASLPFEPDSSSSAIASRCGLVPLLTLVLLVVLVVLVVASASTCSSGRWSPAVGRARSRAIAREHQSHTVAPGRPRPHIGPRASAGSFRLCRALCRRSIAGAGPTTDRPTGSLPATVRYGSPTRTPGSVGRLTSSPPFAPFRQTPGRFASLLVCAIFKYLREHAETAPSSPGTAPVGECEVEGAAGGRRWWRSCDARFTNKQANLLA</sequence>
<keyword evidence="2" id="KW-0472">Membrane</keyword>
<dbReference type="Proteomes" id="UP000030765">
    <property type="component" value="Unassembled WGS sequence"/>
</dbReference>
<dbReference type="AlphaFoldDB" id="A0A084VNI1"/>